<dbReference type="Gene3D" id="3.40.50.2000">
    <property type="entry name" value="Glycogen Phosphorylase B"/>
    <property type="match status" value="1"/>
</dbReference>
<proteinExistence type="predicted"/>
<dbReference type="PANTHER" id="PTHR46656">
    <property type="entry name" value="PUTATIVE-RELATED"/>
    <property type="match status" value="1"/>
</dbReference>
<dbReference type="AlphaFoldDB" id="A0A6M3IMX5"/>
<sequence length="365" mass="42317">MKILFIGHYAQISGFGIASQNYLLAMDSVGLNVVPRPVLLNGPTGNVPDRIRELEQKSNQGCDICIQHVLPHFLVYSSHFRKNIALTILESHNIELNPWYDQYHLMDELWAPCRKIIEGNRWKKPIYLVPHAFNLEEYNKEFKGLDIRQARQNYKFYYIGEHSKRKNLEALIQAFQLAFTPSDPVSLILKVSIPGLNEDQTVKEMSNFCESVKQGMRLYENPYGYKTESILGTYLSREQILRLHSECDCCVSSSYGEAWAQQLFDSVAMGNISISPNYGGPKEFLHPDFLVEGQEVPCFGYNSFPGINTARERWYEVSILDLAGKMRECYEMKEKDKIRYKNWYKKKVQEFSYKNIGKIMKGLLK</sequence>
<protein>
    <submittedName>
        <fullName evidence="1">Putative glycosyltransferase</fullName>
    </submittedName>
</protein>
<gene>
    <name evidence="1" type="ORF">MM415B01436_0015</name>
</gene>
<name>A0A6M3IMX5_9ZZZZ</name>
<dbReference type="EMBL" id="MT141330">
    <property type="protein sequence ID" value="QJA58581.1"/>
    <property type="molecule type" value="Genomic_DNA"/>
</dbReference>
<dbReference type="CDD" id="cd01635">
    <property type="entry name" value="Glycosyltransferase_GTB-type"/>
    <property type="match status" value="1"/>
</dbReference>
<organism evidence="1">
    <name type="scientific">viral metagenome</name>
    <dbReference type="NCBI Taxonomy" id="1070528"/>
    <lineage>
        <taxon>unclassified sequences</taxon>
        <taxon>metagenomes</taxon>
        <taxon>organismal metagenomes</taxon>
    </lineage>
</organism>
<dbReference type="GO" id="GO:0016740">
    <property type="term" value="F:transferase activity"/>
    <property type="evidence" value="ECO:0007669"/>
    <property type="project" value="UniProtKB-KW"/>
</dbReference>
<dbReference type="SUPFAM" id="SSF53756">
    <property type="entry name" value="UDP-Glycosyltransferase/glycogen phosphorylase"/>
    <property type="match status" value="1"/>
</dbReference>
<reference evidence="1" key="1">
    <citation type="submission" date="2020-03" db="EMBL/GenBank/DDBJ databases">
        <title>The deep terrestrial virosphere.</title>
        <authorList>
            <person name="Holmfeldt K."/>
            <person name="Nilsson E."/>
            <person name="Simone D."/>
            <person name="Lopez-Fernandez M."/>
            <person name="Wu X."/>
            <person name="de Brujin I."/>
            <person name="Lundin D."/>
            <person name="Andersson A."/>
            <person name="Bertilsson S."/>
            <person name="Dopson M."/>
        </authorList>
    </citation>
    <scope>NUCLEOTIDE SEQUENCE</scope>
    <source>
        <strain evidence="1">MM415B01436</strain>
    </source>
</reference>
<evidence type="ECO:0000313" key="1">
    <source>
        <dbReference type="EMBL" id="QJA58581.1"/>
    </source>
</evidence>
<dbReference type="PANTHER" id="PTHR46656:SF3">
    <property type="entry name" value="PUTATIVE-RELATED"/>
    <property type="match status" value="1"/>
</dbReference>
<keyword evidence="1" id="KW-0808">Transferase</keyword>
<accession>A0A6M3IMX5</accession>